<dbReference type="WBParaSite" id="NBR_0000110901-mRNA-1">
    <property type="protein sequence ID" value="NBR_0000110901-mRNA-1"/>
    <property type="gene ID" value="NBR_0000110901"/>
</dbReference>
<dbReference type="EMBL" id="UYSL01000750">
    <property type="protein sequence ID" value="VDL64360.1"/>
    <property type="molecule type" value="Genomic_DNA"/>
</dbReference>
<organism evidence="3">
    <name type="scientific">Nippostrongylus brasiliensis</name>
    <name type="common">Rat hookworm</name>
    <dbReference type="NCBI Taxonomy" id="27835"/>
    <lineage>
        <taxon>Eukaryota</taxon>
        <taxon>Metazoa</taxon>
        <taxon>Ecdysozoa</taxon>
        <taxon>Nematoda</taxon>
        <taxon>Chromadorea</taxon>
        <taxon>Rhabditida</taxon>
        <taxon>Rhabditina</taxon>
        <taxon>Rhabditomorpha</taxon>
        <taxon>Strongyloidea</taxon>
        <taxon>Heligmosomidae</taxon>
        <taxon>Nippostrongylus</taxon>
    </lineage>
</organism>
<evidence type="ECO:0000313" key="2">
    <source>
        <dbReference type="Proteomes" id="UP000271162"/>
    </source>
</evidence>
<dbReference type="Proteomes" id="UP000271162">
    <property type="component" value="Unassembled WGS sequence"/>
</dbReference>
<evidence type="ECO:0000313" key="3">
    <source>
        <dbReference type="WBParaSite" id="NBR_0000110901-mRNA-1"/>
    </source>
</evidence>
<evidence type="ECO:0000313" key="1">
    <source>
        <dbReference type="EMBL" id="VDL64360.1"/>
    </source>
</evidence>
<proteinExistence type="predicted"/>
<reference evidence="3" key="1">
    <citation type="submission" date="2017-02" db="UniProtKB">
        <authorList>
            <consortium name="WormBaseParasite"/>
        </authorList>
    </citation>
    <scope>IDENTIFICATION</scope>
</reference>
<dbReference type="AlphaFoldDB" id="A0A0N4XF07"/>
<name>A0A0N4XF07_NIPBR</name>
<protein>
    <submittedName>
        <fullName evidence="3">Homospermidine synthase</fullName>
    </submittedName>
</protein>
<gene>
    <name evidence="1" type="ORF">NBR_LOCUS1110</name>
</gene>
<reference evidence="1 2" key="2">
    <citation type="submission" date="2018-11" db="EMBL/GenBank/DDBJ databases">
        <authorList>
            <consortium name="Pathogen Informatics"/>
        </authorList>
    </citation>
    <scope>NUCLEOTIDE SEQUENCE [LARGE SCALE GENOMIC DNA]</scope>
</reference>
<accession>A0A0N4XF07</accession>
<sequence length="379" mass="42615">MTIKRFWIWKPTGVSPEIHWYSDVPSPEDMKRLFKDIEKCQQGEGIVYLGPLVNASDVCVLADLVQMELYLIPKIKFNQAESKCRLWASSAYCPDMPFGRVQLIVIICANRSSVVLEPFADWWISHGTPLLSSEHYKAAILRVAQVTFGQDLGYEGRFEYRYPLGGWYAGADFTVPKPCFKPPLAAAYSTFRYSNHPDLDQCLLTVAVKSDELFRAGIAWHIAIACSIQALMVRSKYHPYMVAVAMGLPNDDGALHMNPTTVQVGEGLFDEERKPFRENEKAVPCQPGMTSVIMKEMFGLEMSVIGLWRGAVGRSKAPVNRLMPIVWNVQCQSTEVDYSMLGVGKIMSAILKRNKDPEIDKMMRVLMTKIPPGNEGVYG</sequence>
<keyword evidence="2" id="KW-1185">Reference proteome</keyword>